<feature type="transmembrane region" description="Helical" evidence="19">
    <location>
        <begin position="367"/>
        <end position="394"/>
    </location>
</feature>
<evidence type="ECO:0000256" key="11">
    <source>
        <dbReference type="ARBA" id="ARBA00022958"/>
    </source>
</evidence>
<evidence type="ECO:0000256" key="12">
    <source>
        <dbReference type="ARBA" id="ARBA00022989"/>
    </source>
</evidence>
<comment type="catalytic activity">
    <reaction evidence="17">
        <text>Ca(2+)(out) + K(+)(out) + 4 Na(+)(in) = Ca(2+)(in) + K(+)(in) + 4 Na(+)(out)</text>
        <dbReference type="Rhea" id="RHEA:69967"/>
        <dbReference type="ChEBI" id="CHEBI:29101"/>
        <dbReference type="ChEBI" id="CHEBI:29103"/>
        <dbReference type="ChEBI" id="CHEBI:29108"/>
    </reaction>
</comment>
<comment type="subcellular location">
    <subcellularLocation>
        <location evidence="1">Membrane</location>
        <topology evidence="1">Multi-pass membrane protein</topology>
    </subcellularLocation>
</comment>
<evidence type="ECO:0000256" key="17">
    <source>
        <dbReference type="ARBA" id="ARBA00033627"/>
    </source>
</evidence>
<dbReference type="InterPro" id="IPR044880">
    <property type="entry name" value="NCX_ion-bd_dom_sf"/>
</dbReference>
<feature type="transmembrane region" description="Helical" evidence="19">
    <location>
        <begin position="178"/>
        <end position="200"/>
    </location>
</feature>
<evidence type="ECO:0000256" key="16">
    <source>
        <dbReference type="ARBA" id="ARBA00023201"/>
    </source>
</evidence>
<dbReference type="OrthoDB" id="2127281at2759"/>
<evidence type="ECO:0000256" key="19">
    <source>
        <dbReference type="SAM" id="Phobius"/>
    </source>
</evidence>
<dbReference type="AlphaFoldDB" id="A0A8K0EJC7"/>
<dbReference type="GO" id="GO:0015293">
    <property type="term" value="F:symporter activity"/>
    <property type="evidence" value="ECO:0007669"/>
    <property type="project" value="UniProtKB-KW"/>
</dbReference>
<feature type="compositionally biased region" description="Basic and acidic residues" evidence="18">
    <location>
        <begin position="299"/>
        <end position="310"/>
    </location>
</feature>
<evidence type="ECO:0000256" key="7">
    <source>
        <dbReference type="ARBA" id="ARBA00022692"/>
    </source>
</evidence>
<dbReference type="InterPro" id="IPR004837">
    <property type="entry name" value="NaCa_Exmemb"/>
</dbReference>
<organism evidence="21 22">
    <name type="scientific">Branchiostoma lanceolatum</name>
    <name type="common">Common lancelet</name>
    <name type="synonym">Amphioxus lanceolatum</name>
    <dbReference type="NCBI Taxonomy" id="7740"/>
    <lineage>
        <taxon>Eukaryota</taxon>
        <taxon>Metazoa</taxon>
        <taxon>Chordata</taxon>
        <taxon>Cephalochordata</taxon>
        <taxon>Leptocardii</taxon>
        <taxon>Amphioxiformes</taxon>
        <taxon>Branchiostomatidae</taxon>
        <taxon>Branchiostoma</taxon>
    </lineage>
</organism>
<evidence type="ECO:0000256" key="3">
    <source>
        <dbReference type="ARBA" id="ARBA00022448"/>
    </source>
</evidence>
<feature type="domain" description="Sodium/calcium exchanger membrane region" evidence="20">
    <location>
        <begin position="115"/>
        <end position="258"/>
    </location>
</feature>
<feature type="transmembrane region" description="Helical" evidence="19">
    <location>
        <begin position="498"/>
        <end position="516"/>
    </location>
</feature>
<dbReference type="PANTHER" id="PTHR10846">
    <property type="entry name" value="SODIUM/POTASSIUM/CALCIUM EXCHANGER"/>
    <property type="match status" value="1"/>
</dbReference>
<feature type="compositionally biased region" description="Acidic residues" evidence="18">
    <location>
        <begin position="311"/>
        <end position="323"/>
    </location>
</feature>
<dbReference type="NCBIfam" id="TIGR00367">
    <property type="entry name" value="calcium/sodium antiporter"/>
    <property type="match status" value="1"/>
</dbReference>
<dbReference type="Proteomes" id="UP000838412">
    <property type="component" value="Chromosome 2"/>
</dbReference>
<evidence type="ECO:0000313" key="22">
    <source>
        <dbReference type="Proteomes" id="UP000838412"/>
    </source>
</evidence>
<comment type="similarity">
    <text evidence="2">Belongs to the Ca(2+):cation antiporter (CaCA) (TC 2.A.19) family. SLC24A subfamily.</text>
</comment>
<keyword evidence="9" id="KW-0106">Calcium</keyword>
<keyword evidence="8" id="KW-0732">Signal</keyword>
<evidence type="ECO:0000313" key="21">
    <source>
        <dbReference type="EMBL" id="CAH1255521.1"/>
    </source>
</evidence>
<keyword evidence="14" id="KW-0406">Ion transport</keyword>
<keyword evidence="12 19" id="KW-1133">Transmembrane helix</keyword>
<dbReference type="Pfam" id="PF01699">
    <property type="entry name" value="Na_Ca_ex"/>
    <property type="match status" value="2"/>
</dbReference>
<keyword evidence="4" id="KW-0050">Antiport</keyword>
<keyword evidence="22" id="KW-1185">Reference proteome</keyword>
<feature type="domain" description="Sodium/calcium exchanger membrane region" evidence="20">
    <location>
        <begin position="366"/>
        <end position="515"/>
    </location>
</feature>
<gene>
    <name evidence="21" type="primary">SLC24A5</name>
    <name evidence="21" type="ORF">BLAG_LOCUS14532</name>
</gene>
<name>A0A8K0EJC7_BRALA</name>
<keyword evidence="16" id="KW-0739">Sodium transport</keyword>
<feature type="transmembrane region" description="Helical" evidence="19">
    <location>
        <begin position="430"/>
        <end position="452"/>
    </location>
</feature>
<keyword evidence="6" id="KW-0109">Calcium transport</keyword>
<evidence type="ECO:0000256" key="6">
    <source>
        <dbReference type="ARBA" id="ARBA00022568"/>
    </source>
</evidence>
<dbReference type="PANTHER" id="PTHR10846:SF61">
    <property type="entry name" value="SODIUM_POTASSIUM_CALCIUM EXCHANGER 5"/>
    <property type="match status" value="1"/>
</dbReference>
<keyword evidence="7 19" id="KW-0812">Transmembrane</keyword>
<feature type="transmembrane region" description="Helical" evidence="19">
    <location>
        <begin position="472"/>
        <end position="491"/>
    </location>
</feature>
<keyword evidence="3" id="KW-0813">Transport</keyword>
<evidence type="ECO:0000256" key="2">
    <source>
        <dbReference type="ARBA" id="ARBA00005364"/>
    </source>
</evidence>
<dbReference type="Gene3D" id="1.20.1420.30">
    <property type="entry name" value="NCX, central ion-binding region"/>
    <property type="match status" value="2"/>
</dbReference>
<dbReference type="GO" id="GO:0005262">
    <property type="term" value="F:calcium channel activity"/>
    <property type="evidence" value="ECO:0007669"/>
    <property type="project" value="TreeGrafter"/>
</dbReference>
<feature type="transmembrane region" description="Helical" evidence="19">
    <location>
        <begin position="531"/>
        <end position="552"/>
    </location>
</feature>
<evidence type="ECO:0000256" key="9">
    <source>
        <dbReference type="ARBA" id="ARBA00022837"/>
    </source>
</evidence>
<dbReference type="InterPro" id="IPR004481">
    <property type="entry name" value="K/Na/Ca-exchanger"/>
</dbReference>
<feature type="region of interest" description="Disordered" evidence="18">
    <location>
        <begin position="1"/>
        <end position="23"/>
    </location>
</feature>
<feature type="transmembrane region" description="Helical" evidence="19">
    <location>
        <begin position="31"/>
        <end position="53"/>
    </location>
</feature>
<feature type="transmembrane region" description="Helical" evidence="19">
    <location>
        <begin position="244"/>
        <end position="263"/>
    </location>
</feature>
<evidence type="ECO:0000259" key="20">
    <source>
        <dbReference type="Pfam" id="PF01699"/>
    </source>
</evidence>
<evidence type="ECO:0000256" key="4">
    <source>
        <dbReference type="ARBA" id="ARBA00022449"/>
    </source>
</evidence>
<protein>
    <submittedName>
        <fullName evidence="21">SLC24A5 protein</fullName>
    </submittedName>
</protein>
<dbReference type="GO" id="GO:0006874">
    <property type="term" value="P:intracellular calcium ion homeostasis"/>
    <property type="evidence" value="ECO:0007669"/>
    <property type="project" value="TreeGrafter"/>
</dbReference>
<feature type="transmembrane region" description="Helical" evidence="19">
    <location>
        <begin position="400"/>
        <end position="423"/>
    </location>
</feature>
<keyword evidence="11" id="KW-0630">Potassium</keyword>
<evidence type="ECO:0000256" key="15">
    <source>
        <dbReference type="ARBA" id="ARBA00023136"/>
    </source>
</evidence>
<sequence>MEVTETPGDTRTDRTSTKGNRRRRKQRWKSAVLKLCAIWLGVLAVSMCVYSIFADRQEASGSSDTGNRVDRQKSDVVLGSNCSVPVVKKNAIDEYPTDVFTEKQLKEGAVILHVLCSVYMFLGTAIVCEDYFMPSLLILADYLHLNPSVAGATLIAFGMSMPELVTSAVGVFVSKNDIGVGVMAGTAVANYTLIIGCCCLMKRKDQQVYLKAWPLTRDTVWYIFSLGVLIFIIFNGRIDWGESACLLVVYALYIFSMYFDNTLQSKFDQLVLRKNPETGQTSCCCFPMIGEGGGSGEQAGEKLWDEKDGDGQEDQDDDEEEDAESVLAVPESAGGRVLWVLCLPLILPMFLTVPDCRRKRWRKWFPLTFFMSMVWSTAFSYVLIWMVTVIGFAMGASDTLMGITLLGAGTSVPDLVACVVATWAGEGDMAISASVGAITFDILVCLGLPWFIKTVFMDNFGVVLVQTAGLSLTLSSIFLTIVFVFIGICLSRWQFHRAFGVACLIVYVAFIIFAVFTEEMFIGICLSRWQFYRAFGVACLIVYVAFIVFAVFTEEMFIGTVAVFRECENPPL</sequence>
<keyword evidence="15 19" id="KW-0472">Membrane</keyword>
<keyword evidence="13" id="KW-0915">Sodium</keyword>
<proteinExistence type="inferred from homology"/>
<keyword evidence="10" id="KW-0769">Symport</keyword>
<evidence type="ECO:0000256" key="14">
    <source>
        <dbReference type="ARBA" id="ARBA00023065"/>
    </source>
</evidence>
<evidence type="ECO:0000256" key="18">
    <source>
        <dbReference type="SAM" id="MobiDB-lite"/>
    </source>
</evidence>
<evidence type="ECO:0000256" key="8">
    <source>
        <dbReference type="ARBA" id="ARBA00022729"/>
    </source>
</evidence>
<accession>A0A8K0EJC7</accession>
<dbReference type="EMBL" id="OV696687">
    <property type="protein sequence ID" value="CAH1255521.1"/>
    <property type="molecule type" value="Genomic_DNA"/>
</dbReference>
<feature type="transmembrane region" description="Helical" evidence="19">
    <location>
        <begin position="110"/>
        <end position="128"/>
    </location>
</feature>
<evidence type="ECO:0000256" key="13">
    <source>
        <dbReference type="ARBA" id="ARBA00023053"/>
    </source>
</evidence>
<dbReference type="FunFam" id="1.20.1420.30:FF:000009">
    <property type="entry name" value="sodium/potassium/calcium exchanger 5 isoform X2"/>
    <property type="match status" value="1"/>
</dbReference>
<dbReference type="GO" id="GO:0008273">
    <property type="term" value="F:calcium, potassium:sodium antiporter activity"/>
    <property type="evidence" value="ECO:0007669"/>
    <property type="project" value="TreeGrafter"/>
</dbReference>
<feature type="region of interest" description="Disordered" evidence="18">
    <location>
        <begin position="299"/>
        <end position="323"/>
    </location>
</feature>
<keyword evidence="5" id="KW-0633">Potassium transport</keyword>
<feature type="transmembrane region" description="Helical" evidence="19">
    <location>
        <begin position="220"/>
        <end position="238"/>
    </location>
</feature>
<reference evidence="21" key="1">
    <citation type="submission" date="2022-01" db="EMBL/GenBank/DDBJ databases">
        <authorList>
            <person name="Braso-Vives M."/>
        </authorList>
    </citation>
    <scope>NUCLEOTIDE SEQUENCE</scope>
</reference>
<dbReference type="EMBL" id="OV696687">
    <property type="protein sequence ID" value="CAH1255522.1"/>
    <property type="molecule type" value="Genomic_DNA"/>
</dbReference>
<evidence type="ECO:0000256" key="5">
    <source>
        <dbReference type="ARBA" id="ARBA00022538"/>
    </source>
</evidence>
<evidence type="ECO:0000256" key="1">
    <source>
        <dbReference type="ARBA" id="ARBA00004141"/>
    </source>
</evidence>
<dbReference type="GO" id="GO:0005886">
    <property type="term" value="C:plasma membrane"/>
    <property type="evidence" value="ECO:0007669"/>
    <property type="project" value="TreeGrafter"/>
</dbReference>
<evidence type="ECO:0000256" key="10">
    <source>
        <dbReference type="ARBA" id="ARBA00022847"/>
    </source>
</evidence>